<gene>
    <name evidence="2" type="ORF">CHIRRI_LOCUS7503</name>
</gene>
<evidence type="ECO:0000313" key="3">
    <source>
        <dbReference type="Proteomes" id="UP001153620"/>
    </source>
</evidence>
<feature type="signal peptide" evidence="1">
    <location>
        <begin position="1"/>
        <end position="25"/>
    </location>
</feature>
<dbReference type="AlphaFoldDB" id="A0A9P0IWW4"/>
<protein>
    <submittedName>
        <fullName evidence="2">Uncharacterized protein</fullName>
    </submittedName>
</protein>
<keyword evidence="3" id="KW-1185">Reference proteome</keyword>
<accession>A0A9P0IWW4</accession>
<reference evidence="2" key="1">
    <citation type="submission" date="2022-01" db="EMBL/GenBank/DDBJ databases">
        <authorList>
            <person name="King R."/>
        </authorList>
    </citation>
    <scope>NUCLEOTIDE SEQUENCE</scope>
</reference>
<reference evidence="2" key="2">
    <citation type="submission" date="2022-10" db="EMBL/GenBank/DDBJ databases">
        <authorList>
            <consortium name="ENA_rothamsted_submissions"/>
            <consortium name="culmorum"/>
            <person name="King R."/>
        </authorList>
    </citation>
    <scope>NUCLEOTIDE SEQUENCE</scope>
</reference>
<proteinExistence type="predicted"/>
<sequence length="113" mass="12706">MVRVKTSSIPILLLLSVLVLSVAHGQLLTRRQQFNLLRQQQQLDGQENVSVRQSAIQDNKENTPVSFATFERIFDFKLQAIRTVNELLQALSAIRARLNSDSSQLASLSISDQ</sequence>
<dbReference type="Proteomes" id="UP001153620">
    <property type="component" value="Chromosome 2"/>
</dbReference>
<organism evidence="2 3">
    <name type="scientific">Chironomus riparius</name>
    <dbReference type="NCBI Taxonomy" id="315576"/>
    <lineage>
        <taxon>Eukaryota</taxon>
        <taxon>Metazoa</taxon>
        <taxon>Ecdysozoa</taxon>
        <taxon>Arthropoda</taxon>
        <taxon>Hexapoda</taxon>
        <taxon>Insecta</taxon>
        <taxon>Pterygota</taxon>
        <taxon>Neoptera</taxon>
        <taxon>Endopterygota</taxon>
        <taxon>Diptera</taxon>
        <taxon>Nematocera</taxon>
        <taxon>Chironomoidea</taxon>
        <taxon>Chironomidae</taxon>
        <taxon>Chironominae</taxon>
        <taxon>Chironomus</taxon>
    </lineage>
</organism>
<evidence type="ECO:0000313" key="2">
    <source>
        <dbReference type="EMBL" id="CAH1720469.1"/>
    </source>
</evidence>
<name>A0A9P0IWW4_9DIPT</name>
<keyword evidence="1" id="KW-0732">Signal</keyword>
<evidence type="ECO:0000256" key="1">
    <source>
        <dbReference type="SAM" id="SignalP"/>
    </source>
</evidence>
<dbReference type="EMBL" id="OU895878">
    <property type="protein sequence ID" value="CAH1720469.1"/>
    <property type="molecule type" value="Genomic_DNA"/>
</dbReference>
<feature type="chain" id="PRO_5040197361" evidence="1">
    <location>
        <begin position="26"/>
        <end position="113"/>
    </location>
</feature>